<evidence type="ECO:0000256" key="5">
    <source>
        <dbReference type="ARBA" id="ARBA00022989"/>
    </source>
</evidence>
<sequence>MKNKKGLITLLIAIVVIAATPLVFFNYIGSEPMFQPKNTTDQIAIVNEDDGYQKALGDDIITLGQDLVQTIQDEESGYEWPVVSRLAAQSGIDNKEYDAVIFIPSSFSRDIMSFKEAIPSITNVRYEMSPHLNAKNQERVQKELEAAQQTLNGQVTAMYWRYVSEEVHGVQTNFDEVLDKEVNFLNEMHAFYAPSSKELGQEIDRQRERLGQLFSYSKDATGIAGNSHSTLSEGEKAFETLTKNIDTYLTYQQDLTTSLLATDQANEQLISDSSTTFQTLLQDGERRVREGQTPFQPQLENKGENVYAFLNQFHNGMGTLNQQMYGFDRNMNTSFHTLNNEIERLPNTYEQVIQSYNKGNNWGVFISTLKSTLAMRNEVLSQHTLPYDPGHLTMPLHPLEPLEPDMLKDVLEHVQYIRASLVELEPEKGDLNPDPTPDPDPDPTPDPPEESDDHNADKQETPEEASSKDDQENVPSHTDNSAYDTWKLTIERTDQLKKELEEDVQKDINDNRELVSQYMGYLEDLHKLVESLQGKTKELPETFLKKVQQREERILSSPPASDFQFSFVDPIENRDPNVLMDYYNLLGQLELASQLHRASGTVDQDIRDKALKDFARTAQLKAGLQDSENNVKSFMSLTEDINNFQTFSVDARGEMDTLLQDTNTILTNLSAEIKEEQQLVLSLANETRESANNTLEQMRSSRQPIEIEPGPVEGLDGSLVQISHQTSLSEIEQLGQSVSSLSEHQDNLIGSTEDMFTQVATVQNKSDDLNDRWKNSVGTTQLVHDDMNNILQNAINDGYFNDNVYNYLSNPVNVAGEQVEGPAESFTPPVVMLVIILLVSLMIGYLAHHYRELPIPVHLSLYGILSIALGLIISIYGLNIYKMTDAQAIQWTIITVLLILATAGVIRLLLMIGPWMGTLGSVLIIFLFTIPLLDMAMPNFHSDNPIAALFMSIQHKEQQLFFPGAMILAAITCLSIAIPVAKHIREKHKLRNEAEDEEYEV</sequence>
<feature type="domain" description="ABC-2 type transporter transmembrane" evidence="10">
    <location>
        <begin position="4"/>
        <end position="150"/>
    </location>
</feature>
<dbReference type="InterPro" id="IPR051449">
    <property type="entry name" value="ABC-2_transporter_component"/>
</dbReference>
<keyword evidence="7" id="KW-0175">Coiled coil</keyword>
<evidence type="ECO:0000256" key="3">
    <source>
        <dbReference type="ARBA" id="ARBA00022475"/>
    </source>
</evidence>
<feature type="compositionally biased region" description="Basic and acidic residues" evidence="8">
    <location>
        <begin position="453"/>
        <end position="471"/>
    </location>
</feature>
<evidence type="ECO:0000313" key="11">
    <source>
        <dbReference type="EMBL" id="SDB86889.1"/>
    </source>
</evidence>
<dbReference type="RefSeq" id="WP_090774727.1">
    <property type="nucleotide sequence ID" value="NZ_FMYM01000002.1"/>
</dbReference>
<dbReference type="Proteomes" id="UP000242662">
    <property type="component" value="Unassembled WGS sequence"/>
</dbReference>
<feature type="transmembrane region" description="Helical" evidence="9">
    <location>
        <begin position="888"/>
        <end position="910"/>
    </location>
</feature>
<keyword evidence="12" id="KW-1185">Reference proteome</keyword>
<feature type="coiled-coil region" evidence="7">
    <location>
        <begin position="659"/>
        <end position="701"/>
    </location>
</feature>
<comment type="subcellular location">
    <subcellularLocation>
        <location evidence="1">Cell membrane</location>
        <topology evidence="1">Multi-pass membrane protein</topology>
    </subcellularLocation>
</comment>
<evidence type="ECO:0000256" key="4">
    <source>
        <dbReference type="ARBA" id="ARBA00022692"/>
    </source>
</evidence>
<dbReference type="STRING" id="1464122.SAMN05421737_102149"/>
<dbReference type="NCBIfam" id="TIGR03929">
    <property type="entry name" value="T7_esaA_Nterm"/>
    <property type="match status" value="1"/>
</dbReference>
<reference evidence="12" key="1">
    <citation type="submission" date="2016-09" db="EMBL/GenBank/DDBJ databases">
        <authorList>
            <person name="Varghese N."/>
            <person name="Submissions S."/>
        </authorList>
    </citation>
    <scope>NUCLEOTIDE SEQUENCE [LARGE SCALE GENOMIC DNA]</scope>
    <source>
        <strain evidence="12">25nlg</strain>
    </source>
</reference>
<dbReference type="PANTHER" id="PTHR30294:SF29">
    <property type="entry name" value="MULTIDRUG ABC TRANSPORTER PERMEASE YBHS-RELATED"/>
    <property type="match status" value="1"/>
</dbReference>
<dbReference type="InterPro" id="IPR013525">
    <property type="entry name" value="ABC2_TM"/>
</dbReference>
<comment type="similarity">
    <text evidence="2">Belongs to the EsaA family.</text>
</comment>
<keyword evidence="4 9" id="KW-0812">Transmembrane</keyword>
<feature type="compositionally biased region" description="Acidic residues" evidence="8">
    <location>
        <begin position="437"/>
        <end position="452"/>
    </location>
</feature>
<feature type="transmembrane region" description="Helical" evidence="9">
    <location>
        <begin position="859"/>
        <end position="876"/>
    </location>
</feature>
<feature type="region of interest" description="Disordered" evidence="8">
    <location>
        <begin position="424"/>
        <end position="486"/>
    </location>
</feature>
<dbReference type="EMBL" id="FMYM01000002">
    <property type="protein sequence ID" value="SDB86889.1"/>
    <property type="molecule type" value="Genomic_DNA"/>
</dbReference>
<evidence type="ECO:0000259" key="10">
    <source>
        <dbReference type="Pfam" id="PF12698"/>
    </source>
</evidence>
<evidence type="ECO:0000256" key="8">
    <source>
        <dbReference type="SAM" id="MobiDB-lite"/>
    </source>
</evidence>
<keyword evidence="3" id="KW-1003">Cell membrane</keyword>
<evidence type="ECO:0000313" key="12">
    <source>
        <dbReference type="Proteomes" id="UP000242662"/>
    </source>
</evidence>
<dbReference type="GO" id="GO:0005886">
    <property type="term" value="C:plasma membrane"/>
    <property type="evidence" value="ECO:0007669"/>
    <property type="project" value="UniProtKB-SubCell"/>
</dbReference>
<keyword evidence="5 9" id="KW-1133">Transmembrane helix</keyword>
<organism evidence="11 12">
    <name type="scientific">Shouchella lonarensis</name>
    <dbReference type="NCBI Taxonomy" id="1464122"/>
    <lineage>
        <taxon>Bacteria</taxon>
        <taxon>Bacillati</taxon>
        <taxon>Bacillota</taxon>
        <taxon>Bacilli</taxon>
        <taxon>Bacillales</taxon>
        <taxon>Bacillaceae</taxon>
        <taxon>Shouchella</taxon>
    </lineage>
</organism>
<feature type="compositionally biased region" description="Polar residues" evidence="8">
    <location>
        <begin position="473"/>
        <end position="483"/>
    </location>
</feature>
<feature type="transmembrane region" description="Helical" evidence="9">
    <location>
        <begin position="922"/>
        <end position="940"/>
    </location>
</feature>
<evidence type="ECO:0000256" key="2">
    <source>
        <dbReference type="ARBA" id="ARBA00008338"/>
    </source>
</evidence>
<evidence type="ECO:0000256" key="6">
    <source>
        <dbReference type="ARBA" id="ARBA00023136"/>
    </source>
</evidence>
<proteinExistence type="inferred from homology"/>
<dbReference type="PANTHER" id="PTHR30294">
    <property type="entry name" value="MEMBRANE COMPONENT OF ABC TRANSPORTER YHHJ-RELATED"/>
    <property type="match status" value="1"/>
</dbReference>
<dbReference type="InterPro" id="IPR023838">
    <property type="entry name" value="T7SS_EsaA"/>
</dbReference>
<feature type="transmembrane region" description="Helical" evidence="9">
    <location>
        <begin position="7"/>
        <end position="28"/>
    </location>
</feature>
<dbReference type="OrthoDB" id="4974788at2"/>
<evidence type="ECO:0000256" key="1">
    <source>
        <dbReference type="ARBA" id="ARBA00004651"/>
    </source>
</evidence>
<protein>
    <submittedName>
        <fullName evidence="11">Type VII secretion protein EsaA, N-terminal domain-containing protein</fullName>
    </submittedName>
</protein>
<evidence type="ECO:0000256" key="9">
    <source>
        <dbReference type="SAM" id="Phobius"/>
    </source>
</evidence>
<dbReference type="GO" id="GO:0140359">
    <property type="term" value="F:ABC-type transporter activity"/>
    <property type="evidence" value="ECO:0007669"/>
    <property type="project" value="InterPro"/>
</dbReference>
<dbReference type="Pfam" id="PF12698">
    <property type="entry name" value="ABC2_membrane_3"/>
    <property type="match status" value="1"/>
</dbReference>
<feature type="transmembrane region" description="Helical" evidence="9">
    <location>
        <begin position="960"/>
        <end position="981"/>
    </location>
</feature>
<keyword evidence="6 9" id="KW-0472">Membrane</keyword>
<name>A0A1G6GY22_9BACI</name>
<evidence type="ECO:0000256" key="7">
    <source>
        <dbReference type="SAM" id="Coils"/>
    </source>
</evidence>
<gene>
    <name evidence="11" type="ORF">SAMN05421737_102149</name>
</gene>
<dbReference type="AlphaFoldDB" id="A0A1G6GY22"/>
<feature type="transmembrane region" description="Helical" evidence="9">
    <location>
        <begin position="826"/>
        <end position="847"/>
    </location>
</feature>
<accession>A0A1G6GY22</accession>